<evidence type="ECO:0000256" key="17">
    <source>
        <dbReference type="SAM" id="Coils"/>
    </source>
</evidence>
<evidence type="ECO:0000256" key="2">
    <source>
        <dbReference type="ARBA" id="ARBA00004259"/>
    </source>
</evidence>
<organism evidence="19">
    <name type="scientific">Hirondellea gigas</name>
    <dbReference type="NCBI Taxonomy" id="1518452"/>
    <lineage>
        <taxon>Eukaryota</taxon>
        <taxon>Metazoa</taxon>
        <taxon>Ecdysozoa</taxon>
        <taxon>Arthropoda</taxon>
        <taxon>Crustacea</taxon>
        <taxon>Multicrustacea</taxon>
        <taxon>Malacostraca</taxon>
        <taxon>Eumalacostraca</taxon>
        <taxon>Peracarida</taxon>
        <taxon>Amphipoda</taxon>
        <taxon>Amphilochidea</taxon>
        <taxon>Lysianassida</taxon>
        <taxon>Lysianassidira</taxon>
        <taxon>Lysianassoidea</taxon>
        <taxon>Lysianassidae</taxon>
        <taxon>Hirondellea</taxon>
    </lineage>
</organism>
<keyword evidence="10" id="KW-0206">Cytoskeleton</keyword>
<evidence type="ECO:0000256" key="13">
    <source>
        <dbReference type="ARBA" id="ARBA00023329"/>
    </source>
</evidence>
<dbReference type="InterPro" id="IPR005061">
    <property type="entry name" value="Ist1"/>
</dbReference>
<evidence type="ECO:0000256" key="18">
    <source>
        <dbReference type="SAM" id="MobiDB-lite"/>
    </source>
</evidence>
<dbReference type="GO" id="GO:0051301">
    <property type="term" value="P:cell division"/>
    <property type="evidence" value="ECO:0007669"/>
    <property type="project" value="UniProtKB-KW"/>
</dbReference>
<keyword evidence="11" id="KW-0539">Nucleus</keyword>
<evidence type="ECO:0000256" key="4">
    <source>
        <dbReference type="ARBA" id="ARBA00004541"/>
    </source>
</evidence>
<dbReference type="PANTHER" id="PTHR12161">
    <property type="entry name" value="IST1 FAMILY MEMBER"/>
    <property type="match status" value="1"/>
</dbReference>
<dbReference type="EMBL" id="IACF01002869">
    <property type="protein sequence ID" value="LAB68506.1"/>
    <property type="molecule type" value="mRNA"/>
</dbReference>
<dbReference type="GO" id="GO:0030496">
    <property type="term" value="C:midbody"/>
    <property type="evidence" value="ECO:0007669"/>
    <property type="project" value="UniProtKB-SubCell"/>
</dbReference>
<keyword evidence="13" id="KW-0968">Cytoplasmic vesicle</keyword>
<dbReference type="GO" id="GO:0031410">
    <property type="term" value="C:cytoplasmic vesicle"/>
    <property type="evidence" value="ECO:0007669"/>
    <property type="project" value="UniProtKB-SubCell"/>
</dbReference>
<comment type="similarity">
    <text evidence="5">Belongs to the IST1 family.</text>
</comment>
<evidence type="ECO:0000256" key="7">
    <source>
        <dbReference type="ARBA" id="ARBA00022490"/>
    </source>
</evidence>
<evidence type="ECO:0000256" key="11">
    <source>
        <dbReference type="ARBA" id="ARBA00023242"/>
    </source>
</evidence>
<comment type="subcellular location">
    <subcellularLocation>
        <location evidence="3">Cytoplasm</location>
        <location evidence="3">Cytoskeleton</location>
        <location evidence="3">Microtubule organizing center</location>
        <location evidence="3">Centrosome</location>
    </subcellularLocation>
    <subcellularLocation>
        <location evidence="4">Cytoplasmic vesicle</location>
    </subcellularLocation>
    <subcellularLocation>
        <location evidence="1">Midbody</location>
    </subcellularLocation>
    <subcellularLocation>
        <location evidence="2">Nucleus envelope</location>
    </subcellularLocation>
</comment>
<dbReference type="AlphaFoldDB" id="A0A2P2I3P8"/>
<feature type="compositionally biased region" description="Polar residues" evidence="18">
    <location>
        <begin position="446"/>
        <end position="462"/>
    </location>
</feature>
<dbReference type="InterPro" id="IPR042277">
    <property type="entry name" value="IST1-like"/>
</dbReference>
<evidence type="ECO:0000256" key="1">
    <source>
        <dbReference type="ARBA" id="ARBA00004214"/>
    </source>
</evidence>
<evidence type="ECO:0000313" key="19">
    <source>
        <dbReference type="EMBL" id="LAB68506.1"/>
    </source>
</evidence>
<feature type="coiled-coil region" evidence="17">
    <location>
        <begin position="8"/>
        <end position="42"/>
    </location>
</feature>
<evidence type="ECO:0000256" key="12">
    <source>
        <dbReference type="ARBA" id="ARBA00023306"/>
    </source>
</evidence>
<evidence type="ECO:0000256" key="5">
    <source>
        <dbReference type="ARBA" id="ARBA00005536"/>
    </source>
</evidence>
<dbReference type="GO" id="GO:0005813">
    <property type="term" value="C:centrosome"/>
    <property type="evidence" value="ECO:0007669"/>
    <property type="project" value="UniProtKB-SubCell"/>
</dbReference>
<name>A0A2P2I3P8_9CRUS</name>
<evidence type="ECO:0000256" key="14">
    <source>
        <dbReference type="ARBA" id="ARBA00032374"/>
    </source>
</evidence>
<accession>A0A2P2I3P8</accession>
<sequence length="480" mass="50304">MFSSGPSYAKLKTNLRLAINRLKLLEKKKTELAQKARKEIADYIAGGKVERAKIRVEHIIREDYLVEAMEVVEMYCDLILARFSLIQQMKDLDAGMSEAISSLVWSAPRLMTDVPELKVIADQFTIKYGKQYAQACKEQSVSTISEKLIHKLSVQAPPKVLVEKYLQEIASNYNLEYTPDPQVLREADFASDSLINFDVSNNLNGGGSGGAGGGSGGGGGGGMNIPVAGGGGYPDQTMPQQPFSYPPNSKAAEAMASGDLNLPNVPGMTPYPAPHNAPPPPFNYPTHGGGAPYGYQPYGGGAPYGGGVSGGLPPHPAVEPGAGTAKPNNTAPPGMHQPCNSGGGGGGAAGTTSSNWDEMLGLDTSPPPPYASIDDNAAVPPSAPPPSLPSISSPQHKPQFPPDIGTTSVGANKTPEPAPRSKFDENTTTPGGGSGVGFSLPDLPNVPSSAGSTRPQNPSPTNDEIDFDDLNKRFQELKKK</sequence>
<reference evidence="19" key="1">
    <citation type="journal article" date="2018" name="Biosci. Biotechnol. Biochem.">
        <title>Polysaccharide hydrolase of the hadal zone amphipods Hirondellea gigas.</title>
        <authorList>
            <person name="Kobayashi H."/>
            <person name="Nagahama T."/>
            <person name="Arai W."/>
            <person name="Sasagawa Y."/>
            <person name="Umeda M."/>
            <person name="Hayashi T."/>
            <person name="Nikaido I."/>
            <person name="Watanabe H."/>
            <person name="Oguri K."/>
            <person name="Kitazato H."/>
            <person name="Fujioka K."/>
            <person name="Kido Y."/>
            <person name="Takami H."/>
        </authorList>
    </citation>
    <scope>NUCLEOTIDE SEQUENCE</scope>
    <source>
        <tissue evidence="19">Whole body</tissue>
    </source>
</reference>
<dbReference type="Pfam" id="PF03398">
    <property type="entry name" value="Ist1"/>
    <property type="match status" value="1"/>
</dbReference>
<evidence type="ECO:0000256" key="9">
    <source>
        <dbReference type="ARBA" id="ARBA00022618"/>
    </source>
</evidence>
<proteinExistence type="evidence at transcript level"/>
<feature type="region of interest" description="Disordered" evidence="18">
    <location>
        <begin position="306"/>
        <end position="469"/>
    </location>
</feature>
<evidence type="ECO:0000256" key="6">
    <source>
        <dbReference type="ARBA" id="ARBA00014513"/>
    </source>
</evidence>
<dbReference type="Gene3D" id="1.20.1260.60">
    <property type="entry name" value="Vacuolar protein sorting-associated protein Ist1"/>
    <property type="match status" value="1"/>
</dbReference>
<evidence type="ECO:0000256" key="15">
    <source>
        <dbReference type="ARBA" id="ARBA00046124"/>
    </source>
</evidence>
<evidence type="ECO:0000256" key="8">
    <source>
        <dbReference type="ARBA" id="ARBA00022553"/>
    </source>
</evidence>
<dbReference type="PANTHER" id="PTHR12161:SF5">
    <property type="entry name" value="IST1 HOMOLOG"/>
    <property type="match status" value="1"/>
</dbReference>
<protein>
    <recommendedName>
        <fullName evidence="6">IST1 homolog</fullName>
    </recommendedName>
    <alternativeName>
        <fullName evidence="14">Charged multivesicular body protein 8</fullName>
    </alternativeName>
</protein>
<comment type="function">
    <text evidence="15">ESCRT-III-like protein involved in cytokinesis, nuclear envelope reassembly and endosomal tubulation. Is required for efficient abscission during cytokinesis. Involved in recruiting VPS4A and/or VPS4B to the midbody of dividing cells. During late anaphase, involved in nuclear envelope reassembly and mitotic spindle disassembly together with the ESCRT-III complex: IST1 acts by mediating the recruitment of SPAST to the nuclear membrane, leading to microtubule severing. Recruited to the reforming nuclear envelope (NE) during anaphase by LEMD2. Regulates early endosomal tubulation together with the ESCRT-III complex by mediating the recruitment of SPAST.</text>
</comment>
<dbReference type="FunFam" id="1.20.1260.60:FF:000001">
    <property type="entry name" value="IST1 homolog isoform X1"/>
    <property type="match status" value="1"/>
</dbReference>
<keyword evidence="12" id="KW-0131">Cell cycle</keyword>
<dbReference type="GO" id="GO:0015031">
    <property type="term" value="P:protein transport"/>
    <property type="evidence" value="ECO:0007669"/>
    <property type="project" value="InterPro"/>
</dbReference>
<evidence type="ECO:0000256" key="10">
    <source>
        <dbReference type="ARBA" id="ARBA00023212"/>
    </source>
</evidence>
<comment type="subunit">
    <text evidence="16">Interacts with CHMP1A, CHMP1B, VPS4A and VTA1. Interacts with SPAST, STAMBP, and USP8. May interact with VPS37B. May associate with the ESCRT-I complex. Interacts with MITD1, in competition with VSP4. Interacts with SPART (via MIT domain); leading to the recruitment of SPART to midbodies. Interacts with SPAST.</text>
</comment>
<keyword evidence="8" id="KW-0597">Phosphoprotein</keyword>
<keyword evidence="17" id="KW-0175">Coiled coil</keyword>
<keyword evidence="7" id="KW-0963">Cytoplasm</keyword>
<keyword evidence="9" id="KW-0132">Cell division</keyword>
<dbReference type="GO" id="GO:0005635">
    <property type="term" value="C:nuclear envelope"/>
    <property type="evidence" value="ECO:0007669"/>
    <property type="project" value="UniProtKB-SubCell"/>
</dbReference>
<evidence type="ECO:0000256" key="16">
    <source>
        <dbReference type="ARBA" id="ARBA00046920"/>
    </source>
</evidence>
<evidence type="ECO:0000256" key="3">
    <source>
        <dbReference type="ARBA" id="ARBA00004300"/>
    </source>
</evidence>